<comment type="caution">
    <text evidence="1">The sequence shown here is derived from an EMBL/GenBank/DDBJ whole genome shotgun (WGS) entry which is preliminary data.</text>
</comment>
<name>A0A5C4U190_9CORY</name>
<proteinExistence type="predicted"/>
<reference evidence="1 2" key="1">
    <citation type="submission" date="2019-06" db="EMBL/GenBank/DDBJ databases">
        <authorList>
            <person name="Li J."/>
        </authorList>
    </citation>
    <scope>NUCLEOTIDE SEQUENCE [LARGE SCALE GENOMIC DNA]</scope>
    <source>
        <strain evidence="1 2">LMG 28165</strain>
    </source>
</reference>
<keyword evidence="2" id="KW-1185">Reference proteome</keyword>
<organism evidence="1 2">
    <name type="scientific">Corynebacterium tapiri</name>
    <dbReference type="NCBI Taxonomy" id="1448266"/>
    <lineage>
        <taxon>Bacteria</taxon>
        <taxon>Bacillati</taxon>
        <taxon>Actinomycetota</taxon>
        <taxon>Actinomycetes</taxon>
        <taxon>Mycobacteriales</taxon>
        <taxon>Corynebacteriaceae</taxon>
        <taxon>Corynebacterium</taxon>
    </lineage>
</organism>
<dbReference type="OrthoDB" id="4408176at2"/>
<sequence length="143" mass="16528">MMNEIHTWCFFTKFVCRYDQLDEAKARHQRCVDVLREKNTVHFSSEQAYQAGHSEPTFKLLLSEIVPPSEGITPEEEEEYSVFFFVTVVDVPYASDEDDDEVRIVSAKLEIDFEEGVPAKFPSRTRGIRVSQTGHEIEGCIYQ</sequence>
<dbReference type="AlphaFoldDB" id="A0A5C4U190"/>
<evidence type="ECO:0000313" key="1">
    <source>
        <dbReference type="EMBL" id="TNL94608.1"/>
    </source>
</evidence>
<dbReference type="Proteomes" id="UP000312032">
    <property type="component" value="Unassembled WGS sequence"/>
</dbReference>
<accession>A0A5C4U190</accession>
<protein>
    <submittedName>
        <fullName evidence="1">Uncharacterized protein</fullName>
    </submittedName>
</protein>
<dbReference type="EMBL" id="VDHJ01000021">
    <property type="protein sequence ID" value="TNL94608.1"/>
    <property type="molecule type" value="Genomic_DNA"/>
</dbReference>
<evidence type="ECO:0000313" key="2">
    <source>
        <dbReference type="Proteomes" id="UP000312032"/>
    </source>
</evidence>
<gene>
    <name evidence="1" type="ORF">FHE74_10345</name>
</gene>